<reference evidence="6 7" key="1">
    <citation type="journal article" date="2011" name="Proc. Natl. Acad. Sci. U.S.A.">
        <title>Comparative genomics of xylose-fermenting fungi for enhanced biofuel production.</title>
        <authorList>
            <person name="Wohlbach D.J."/>
            <person name="Kuo A."/>
            <person name="Sato T.K."/>
            <person name="Potts K.M."/>
            <person name="Salamov A.A."/>
            <person name="LaButti K.M."/>
            <person name="Sun H."/>
            <person name="Clum A."/>
            <person name="Pangilinan J.L."/>
            <person name="Lindquist E.A."/>
            <person name="Lucas S."/>
            <person name="Lapidus A."/>
            <person name="Jin M."/>
            <person name="Gunawan C."/>
            <person name="Balan V."/>
            <person name="Dale B.E."/>
            <person name="Jeffries T.W."/>
            <person name="Zinkel R."/>
            <person name="Barry K.W."/>
            <person name="Grigoriev I.V."/>
            <person name="Gasch A.P."/>
        </authorList>
    </citation>
    <scope>NUCLEOTIDE SEQUENCE [LARGE SCALE GENOMIC DNA]</scope>
    <source>
        <strain evidence="7">NRRL Y-27907 / 11-Y1</strain>
    </source>
</reference>
<dbReference type="OMA" id="EFWVAKK"/>
<gene>
    <name evidence="6" type="ORF">SPAPADRAFT_148110</name>
</gene>
<dbReference type="AlphaFoldDB" id="G3AJJ8"/>
<dbReference type="EC" id="2.1.1.22" evidence="2"/>
<name>G3AJJ8_SPAPN</name>
<dbReference type="eggNOG" id="KOG2798">
    <property type="taxonomic scope" value="Eukaryota"/>
</dbReference>
<dbReference type="FunCoup" id="G3AJJ8">
    <property type="interactions" value="424"/>
</dbReference>
<dbReference type="InterPro" id="IPR029063">
    <property type="entry name" value="SAM-dependent_MTases_sf"/>
</dbReference>
<dbReference type="PANTHER" id="PTHR12303">
    <property type="entry name" value="CARNOSINE N-METHYLTRANSFERASE"/>
    <property type="match status" value="1"/>
</dbReference>
<keyword evidence="4" id="KW-0808">Transferase</keyword>
<dbReference type="Gene3D" id="3.40.50.150">
    <property type="entry name" value="Vaccinia Virus protein VP39"/>
    <property type="match status" value="1"/>
</dbReference>
<evidence type="ECO:0000256" key="2">
    <source>
        <dbReference type="ARBA" id="ARBA00012003"/>
    </source>
</evidence>
<evidence type="ECO:0000256" key="4">
    <source>
        <dbReference type="ARBA" id="ARBA00022679"/>
    </source>
</evidence>
<dbReference type="EMBL" id="GL996500">
    <property type="protein sequence ID" value="EGW33901.1"/>
    <property type="molecule type" value="Genomic_DNA"/>
</dbReference>
<evidence type="ECO:0000256" key="5">
    <source>
        <dbReference type="ARBA" id="ARBA00022691"/>
    </source>
</evidence>
<dbReference type="SMART" id="SM01296">
    <property type="entry name" value="N2227"/>
    <property type="match status" value="1"/>
</dbReference>
<evidence type="ECO:0000256" key="3">
    <source>
        <dbReference type="ARBA" id="ARBA00022603"/>
    </source>
</evidence>
<comment type="similarity">
    <text evidence="1">Belongs to the carnosine N-methyltransferase family.</text>
</comment>
<accession>G3AJJ8</accession>
<dbReference type="InterPro" id="IPR012901">
    <property type="entry name" value="CARME"/>
</dbReference>
<evidence type="ECO:0000313" key="7">
    <source>
        <dbReference type="Proteomes" id="UP000000709"/>
    </source>
</evidence>
<protein>
    <recommendedName>
        <fullName evidence="2">carnosine N-methyltransferase</fullName>
        <ecNumber evidence="2">2.1.1.22</ecNumber>
    </recommendedName>
</protein>
<dbReference type="Pfam" id="PF07942">
    <property type="entry name" value="CARME"/>
    <property type="match status" value="1"/>
</dbReference>
<dbReference type="KEGG" id="spaa:SPAPADRAFT_148110"/>
<sequence length="385" mass="44473">MDQEELEALTKTLSSIYNFHKYQIEQIVKPRLLKYQSLTEEEKQLVPWYTKHTEDLKESIDLNRQFCQSLALTIAQDWNVDTDVHQWSSATGHEYEIVSTTLLQLVRDWSDEGKAERELNYGKIIHELELLFPDKSSRKDIKVLVPGCGLGRLVMELVLCGFWTQGNEISYHMLLTSNYILNHCQFPYSNSVFPFLFKSSHLVKRLFQVRPVAIPDLSPFVINELQTKEPEIPYHDLMSITAGSFIDLYGLGSAGDASATPFQESNANSFSVVVTSYFLDTASNIIDYLKTIYHCLKEEGYWINFGPLLWHFEGDLNSYQQENGSISIKKGLELSREDLVELIKTMGFEFIKHESNIETSYCRDIKSLGSFTFKCEFWVCRKIKV</sequence>
<dbReference type="SUPFAM" id="SSF53335">
    <property type="entry name" value="S-adenosyl-L-methionine-dependent methyltransferases"/>
    <property type="match status" value="1"/>
</dbReference>
<evidence type="ECO:0000256" key="1">
    <source>
        <dbReference type="ARBA" id="ARBA00010086"/>
    </source>
</evidence>
<proteinExistence type="inferred from homology"/>
<dbReference type="PANTHER" id="PTHR12303:SF6">
    <property type="entry name" value="CARNOSINE N-METHYLTRANSFERASE"/>
    <property type="match status" value="1"/>
</dbReference>
<keyword evidence="5" id="KW-0949">S-adenosyl-L-methionine</keyword>
<dbReference type="GO" id="GO:0032259">
    <property type="term" value="P:methylation"/>
    <property type="evidence" value="ECO:0007669"/>
    <property type="project" value="UniProtKB-KW"/>
</dbReference>
<keyword evidence="7" id="KW-1185">Reference proteome</keyword>
<dbReference type="GO" id="GO:0035498">
    <property type="term" value="P:carnosine metabolic process"/>
    <property type="evidence" value="ECO:0007669"/>
    <property type="project" value="EnsemblFungi"/>
</dbReference>
<dbReference type="InParanoid" id="G3AJJ8"/>
<dbReference type="GO" id="GO:0030735">
    <property type="term" value="F:carnosine N-methyltransferase activity"/>
    <property type="evidence" value="ECO:0007669"/>
    <property type="project" value="UniProtKB-EC"/>
</dbReference>
<dbReference type="RefSeq" id="XP_007373485.1">
    <property type="nucleotide sequence ID" value="XM_007373423.1"/>
</dbReference>
<organism evidence="7">
    <name type="scientific">Spathaspora passalidarum (strain NRRL Y-27907 / 11-Y1)</name>
    <dbReference type="NCBI Taxonomy" id="619300"/>
    <lineage>
        <taxon>Eukaryota</taxon>
        <taxon>Fungi</taxon>
        <taxon>Dikarya</taxon>
        <taxon>Ascomycota</taxon>
        <taxon>Saccharomycotina</taxon>
        <taxon>Pichiomycetes</taxon>
        <taxon>Debaryomycetaceae</taxon>
        <taxon>Spathaspora</taxon>
    </lineage>
</organism>
<evidence type="ECO:0000313" key="6">
    <source>
        <dbReference type="EMBL" id="EGW33901.1"/>
    </source>
</evidence>
<dbReference type="STRING" id="619300.G3AJJ8"/>
<dbReference type="Proteomes" id="UP000000709">
    <property type="component" value="Unassembled WGS sequence"/>
</dbReference>
<dbReference type="GeneID" id="18870776"/>
<keyword evidence="3" id="KW-0489">Methyltransferase</keyword>
<dbReference type="HOGENOM" id="CLU_030612_1_2_1"/>